<evidence type="ECO:0000313" key="2">
    <source>
        <dbReference type="Proteomes" id="UP000324896"/>
    </source>
</evidence>
<dbReference type="Pfam" id="PF08843">
    <property type="entry name" value="AbiEii"/>
    <property type="match status" value="1"/>
</dbReference>
<protein>
    <submittedName>
        <fullName evidence="1">Nucleotidyl transferase AbiEii toxin, Type IV TA system</fullName>
    </submittedName>
</protein>
<dbReference type="AlphaFoldDB" id="A0A1G6TFR2"/>
<organism evidence="1 2">
    <name type="scientific">Halanaerobium congolense</name>
    <dbReference type="NCBI Taxonomy" id="54121"/>
    <lineage>
        <taxon>Bacteria</taxon>
        <taxon>Bacillati</taxon>
        <taxon>Bacillota</taxon>
        <taxon>Clostridia</taxon>
        <taxon>Halanaerobiales</taxon>
        <taxon>Halanaerobiaceae</taxon>
        <taxon>Halanaerobium</taxon>
    </lineage>
</organism>
<name>A0A1G6TFR2_9FIRM</name>
<accession>A0A1G6TFR2</accession>
<gene>
    <name evidence="1" type="ORF">SAMN04488597_1426</name>
</gene>
<dbReference type="InterPro" id="IPR014942">
    <property type="entry name" value="AbiEii"/>
</dbReference>
<evidence type="ECO:0000313" key="1">
    <source>
        <dbReference type="EMBL" id="SDD27165.1"/>
    </source>
</evidence>
<dbReference type="Proteomes" id="UP000324896">
    <property type="component" value="Unassembled WGS sequence"/>
</dbReference>
<dbReference type="RefSeq" id="WP_149796983.1">
    <property type="nucleotide sequence ID" value="NZ_FMYT01000042.1"/>
</dbReference>
<sequence>MPNFDQDKVDKIRRLTIISMFAASDDLMELFALKGGNALNYIYNLNQRSSIDIDISMENSFEDLDFKLKEVEIILVKSFERTFEENDLKAFDIKLEKKPQKMDSDKEGFWGGYQLSFKALELDKWQELKENDDTTTNDMSRQAIPFNREFKRKFTVDISRHEYVKERELKILDDYYIYVYSPLMIVLEKLRAICQQTEEYTEIIKTHKPRGRAQDFFDIYVILESFSEINLTSKKSIRNLKEIFKIKKVPLSILDQLENYREFHRDSFTAVIDTVFKSDQLKDYDFYFDYVLDKAELITKNL</sequence>
<keyword evidence="1" id="KW-0808">Transferase</keyword>
<proteinExistence type="predicted"/>
<dbReference type="EMBL" id="FMYT01000042">
    <property type="protein sequence ID" value="SDD27165.1"/>
    <property type="molecule type" value="Genomic_DNA"/>
</dbReference>
<dbReference type="GO" id="GO:0016740">
    <property type="term" value="F:transferase activity"/>
    <property type="evidence" value="ECO:0007669"/>
    <property type="project" value="UniProtKB-KW"/>
</dbReference>
<reference evidence="1 2" key="1">
    <citation type="submission" date="2016-10" db="EMBL/GenBank/DDBJ databases">
        <authorList>
            <person name="Varghese N."/>
            <person name="Submissions S."/>
        </authorList>
    </citation>
    <scope>NUCLEOTIDE SEQUENCE [LARGE SCALE GENOMIC DNA]</scope>
    <source>
        <strain evidence="1 2">WG10</strain>
    </source>
</reference>